<dbReference type="CDD" id="cd07181">
    <property type="entry name" value="RNase_HII_eukaryota_like"/>
    <property type="match status" value="1"/>
</dbReference>
<dbReference type="PANTHER" id="PTHR10954">
    <property type="entry name" value="RIBONUCLEASE H2 SUBUNIT A"/>
    <property type="match status" value="1"/>
</dbReference>
<dbReference type="Gene3D" id="1.10.10.460">
    <property type="entry name" value="Ribonuclease hii. Domain 2"/>
    <property type="match status" value="1"/>
</dbReference>
<dbReference type="InterPro" id="IPR024567">
    <property type="entry name" value="RNase_HII/HIII_dom"/>
</dbReference>
<accession>A0ABQ8FF87</accession>
<comment type="cofactor">
    <cofactor evidence="2">
        <name>Mg(2+)</name>
        <dbReference type="ChEBI" id="CHEBI:18420"/>
    </cofactor>
</comment>
<feature type="binding site" evidence="8">
    <location>
        <position position="85"/>
    </location>
    <ligand>
        <name>a divalent metal cation</name>
        <dbReference type="ChEBI" id="CHEBI:60240"/>
    </ligand>
</feature>
<evidence type="ECO:0000256" key="10">
    <source>
        <dbReference type="SAM" id="MobiDB-lite"/>
    </source>
</evidence>
<dbReference type="NCBIfam" id="TIGR00729">
    <property type="entry name" value="ribonuclease HII"/>
    <property type="match status" value="1"/>
</dbReference>
<dbReference type="EMBL" id="JAFCIX010000152">
    <property type="protein sequence ID" value="KAH6597286.1"/>
    <property type="molecule type" value="Genomic_DNA"/>
</dbReference>
<dbReference type="EC" id="3.1.26.4" evidence="9"/>
<evidence type="ECO:0000256" key="3">
    <source>
        <dbReference type="ARBA" id="ARBA00007058"/>
    </source>
</evidence>
<dbReference type="InterPro" id="IPR036397">
    <property type="entry name" value="RNaseH_sf"/>
</dbReference>
<evidence type="ECO:0000256" key="5">
    <source>
        <dbReference type="ARBA" id="ARBA00022723"/>
    </source>
</evidence>
<keyword evidence="4 8" id="KW-0540">Nuclease</keyword>
<evidence type="ECO:0000256" key="9">
    <source>
        <dbReference type="RuleBase" id="RU003515"/>
    </source>
</evidence>
<gene>
    <name evidence="12" type="ORF">BASA50_004637</name>
</gene>
<dbReference type="PROSITE" id="PS51975">
    <property type="entry name" value="RNASE_H_2"/>
    <property type="match status" value="1"/>
</dbReference>
<comment type="function">
    <text evidence="9">Endonuclease that specifically degrades the RNA of RNA-DNA hybrids.</text>
</comment>
<keyword evidence="5 8" id="KW-0479">Metal-binding</keyword>
<dbReference type="InterPro" id="IPR023160">
    <property type="entry name" value="RNase_HII_hlx-loop-hlx_cap_dom"/>
</dbReference>
<proteinExistence type="inferred from homology"/>
<comment type="similarity">
    <text evidence="3">Belongs to the RNase HII family. Eukaryotic subfamily.</text>
</comment>
<name>A0ABQ8FF87_9FUNG</name>
<evidence type="ECO:0000313" key="12">
    <source>
        <dbReference type="EMBL" id="KAH6597286.1"/>
    </source>
</evidence>
<dbReference type="InterPro" id="IPR001352">
    <property type="entry name" value="RNase_HII/HIII"/>
</dbReference>
<evidence type="ECO:0000256" key="6">
    <source>
        <dbReference type="ARBA" id="ARBA00022759"/>
    </source>
</evidence>
<dbReference type="InterPro" id="IPR012337">
    <property type="entry name" value="RNaseH-like_sf"/>
</dbReference>
<dbReference type="Gene3D" id="3.30.420.10">
    <property type="entry name" value="Ribonuclease H-like superfamily/Ribonuclease H"/>
    <property type="match status" value="1"/>
</dbReference>
<comment type="catalytic activity">
    <reaction evidence="1 8 9">
        <text>Endonucleolytic cleavage to 5'-phosphomonoester.</text>
        <dbReference type="EC" id="3.1.26.4"/>
    </reaction>
</comment>
<evidence type="ECO:0000256" key="7">
    <source>
        <dbReference type="ARBA" id="ARBA00022801"/>
    </source>
</evidence>
<feature type="region of interest" description="Disordered" evidence="10">
    <location>
        <begin position="62"/>
        <end position="81"/>
    </location>
</feature>
<protein>
    <recommendedName>
        <fullName evidence="9">Ribonuclease</fullName>
        <ecNumber evidence="9">3.1.26.4</ecNumber>
    </recommendedName>
</protein>
<organism evidence="12 13">
    <name type="scientific">Batrachochytrium salamandrivorans</name>
    <dbReference type="NCBI Taxonomy" id="1357716"/>
    <lineage>
        <taxon>Eukaryota</taxon>
        <taxon>Fungi</taxon>
        <taxon>Fungi incertae sedis</taxon>
        <taxon>Chytridiomycota</taxon>
        <taxon>Chytridiomycota incertae sedis</taxon>
        <taxon>Chytridiomycetes</taxon>
        <taxon>Rhizophydiales</taxon>
        <taxon>Rhizophydiales incertae sedis</taxon>
        <taxon>Batrachochytrium</taxon>
    </lineage>
</organism>
<feature type="binding site" evidence="8">
    <location>
        <position position="86"/>
    </location>
    <ligand>
        <name>a divalent metal cation</name>
        <dbReference type="ChEBI" id="CHEBI:60240"/>
    </ligand>
</feature>
<dbReference type="SUPFAM" id="SSF53098">
    <property type="entry name" value="Ribonuclease H-like"/>
    <property type="match status" value="1"/>
</dbReference>
<comment type="cofactor">
    <cofactor evidence="8">
        <name>Mn(2+)</name>
        <dbReference type="ChEBI" id="CHEBI:29035"/>
    </cofactor>
    <cofactor evidence="8">
        <name>Mg(2+)</name>
        <dbReference type="ChEBI" id="CHEBI:18420"/>
    </cofactor>
    <text evidence="8">Manganese or magnesium. Binds 1 divalent metal ion per monomer in the absence of substrate. May bind a second metal ion after substrate binding.</text>
</comment>
<dbReference type="Pfam" id="PF01351">
    <property type="entry name" value="RNase_HII"/>
    <property type="match status" value="1"/>
</dbReference>
<dbReference type="PANTHER" id="PTHR10954:SF7">
    <property type="entry name" value="RIBONUCLEASE H2 SUBUNIT A"/>
    <property type="match status" value="1"/>
</dbReference>
<sequence length="351" mass="38751">MTERHSEDSDCSGGRDGSDSEEMRSTTGVDKVDPSSNRNDSPISNTSSLTHIPPGPCTLSWSHSSSVPITAESESDPPSCVLGVDEAGRGPVLGPMVYAVSYTPSTHKEKLKDIGFADSKVLSESQRDELFARIEKESSWIGWAVTVCSPQDISESMLRRTKYNLNALAHDTTINLIQSVLDQGVNVQEVFVDTVGPAETYQAKLQKRFPQIGKIVVSKKADSLFPIVSAASICAKVTRDAILKNWEFVETGIDSTQRGFGSGYPSDPKTTAWLRNHLDPVFGFPRIVRFSWSTTAKLLETHGVSVLWKHEQEETDSYKLSMSKRLREDAADTKRQHVTQRIVNGMKPTLF</sequence>
<evidence type="ECO:0000256" key="4">
    <source>
        <dbReference type="ARBA" id="ARBA00022722"/>
    </source>
</evidence>
<dbReference type="InterPro" id="IPR004649">
    <property type="entry name" value="RNase_H2_suA"/>
</dbReference>
<keyword evidence="6 8" id="KW-0255">Endonuclease</keyword>
<reference evidence="12 13" key="1">
    <citation type="submission" date="2021-02" db="EMBL/GenBank/DDBJ databases">
        <title>Variation within the Batrachochytrium salamandrivorans European outbreak.</title>
        <authorList>
            <person name="Kelly M."/>
            <person name="Pasmans F."/>
            <person name="Shea T.P."/>
            <person name="Munoz J.F."/>
            <person name="Carranza S."/>
            <person name="Cuomo C.A."/>
            <person name="Martel A."/>
        </authorList>
    </citation>
    <scope>NUCLEOTIDE SEQUENCE [LARGE SCALE GENOMIC DNA]</scope>
    <source>
        <strain evidence="12 13">AMFP18/2</strain>
    </source>
</reference>
<feature type="binding site" evidence="8">
    <location>
        <position position="193"/>
    </location>
    <ligand>
        <name>a divalent metal cation</name>
        <dbReference type="ChEBI" id="CHEBI:60240"/>
    </ligand>
</feature>
<evidence type="ECO:0000256" key="8">
    <source>
        <dbReference type="PROSITE-ProRule" id="PRU01319"/>
    </source>
</evidence>
<keyword evidence="13" id="KW-1185">Reference proteome</keyword>
<evidence type="ECO:0000256" key="1">
    <source>
        <dbReference type="ARBA" id="ARBA00000077"/>
    </source>
</evidence>
<dbReference type="Proteomes" id="UP001648503">
    <property type="component" value="Unassembled WGS sequence"/>
</dbReference>
<evidence type="ECO:0000256" key="2">
    <source>
        <dbReference type="ARBA" id="ARBA00001946"/>
    </source>
</evidence>
<feature type="domain" description="RNase H type-2" evidence="11">
    <location>
        <begin position="79"/>
        <end position="304"/>
    </location>
</feature>
<keyword evidence="7 8" id="KW-0378">Hydrolase</keyword>
<feature type="region of interest" description="Disordered" evidence="10">
    <location>
        <begin position="1"/>
        <end position="52"/>
    </location>
</feature>
<feature type="compositionally biased region" description="Polar residues" evidence="10">
    <location>
        <begin position="34"/>
        <end position="50"/>
    </location>
</feature>
<evidence type="ECO:0000259" key="11">
    <source>
        <dbReference type="PROSITE" id="PS51975"/>
    </source>
</evidence>
<comment type="caution">
    <text evidence="12">The sequence shown here is derived from an EMBL/GenBank/DDBJ whole genome shotgun (WGS) entry which is preliminary data.</text>
</comment>
<evidence type="ECO:0000313" key="13">
    <source>
        <dbReference type="Proteomes" id="UP001648503"/>
    </source>
</evidence>